<evidence type="ECO:0000313" key="2">
    <source>
        <dbReference type="EMBL" id="SVA40722.1"/>
    </source>
</evidence>
<feature type="non-terminal residue" evidence="2">
    <location>
        <position position="1"/>
    </location>
</feature>
<dbReference type="AlphaFoldDB" id="A0A381VK99"/>
<accession>A0A381VK99</accession>
<dbReference type="InterPro" id="IPR026444">
    <property type="entry name" value="Secre_tail"/>
</dbReference>
<organism evidence="2">
    <name type="scientific">marine metagenome</name>
    <dbReference type="NCBI Taxonomy" id="408172"/>
    <lineage>
        <taxon>unclassified sequences</taxon>
        <taxon>metagenomes</taxon>
        <taxon>ecological metagenomes</taxon>
    </lineage>
</organism>
<dbReference type="Gene3D" id="2.60.40.4070">
    <property type="match status" value="1"/>
</dbReference>
<dbReference type="NCBIfam" id="TIGR04183">
    <property type="entry name" value="Por_Secre_tail"/>
    <property type="match status" value="1"/>
</dbReference>
<sequence length="69" mass="7628">PEDGLVNITIYDMMGRQISTLVSGQQTAGYNIVQWNATNTFGEAVSAGLYLYTIHAGEFTQTRKMVLLK</sequence>
<feature type="domain" description="FlgD/Vpr Ig-like" evidence="1">
    <location>
        <begin position="6"/>
        <end position="56"/>
    </location>
</feature>
<dbReference type="EMBL" id="UINC01009065">
    <property type="protein sequence ID" value="SVA40722.1"/>
    <property type="molecule type" value="Genomic_DNA"/>
</dbReference>
<evidence type="ECO:0000259" key="1">
    <source>
        <dbReference type="Pfam" id="PF13860"/>
    </source>
</evidence>
<proteinExistence type="predicted"/>
<name>A0A381VK99_9ZZZZ</name>
<dbReference type="Pfam" id="PF13860">
    <property type="entry name" value="FlgD_ig"/>
    <property type="match status" value="1"/>
</dbReference>
<protein>
    <recommendedName>
        <fullName evidence="1">FlgD/Vpr Ig-like domain-containing protein</fullName>
    </recommendedName>
</protein>
<reference evidence="2" key="1">
    <citation type="submission" date="2018-05" db="EMBL/GenBank/DDBJ databases">
        <authorList>
            <person name="Lanie J.A."/>
            <person name="Ng W.-L."/>
            <person name="Kazmierczak K.M."/>
            <person name="Andrzejewski T.M."/>
            <person name="Davidsen T.M."/>
            <person name="Wayne K.J."/>
            <person name="Tettelin H."/>
            <person name="Glass J.I."/>
            <person name="Rusch D."/>
            <person name="Podicherti R."/>
            <person name="Tsui H.-C.T."/>
            <person name="Winkler M.E."/>
        </authorList>
    </citation>
    <scope>NUCLEOTIDE SEQUENCE</scope>
</reference>
<gene>
    <name evidence="2" type="ORF">METZ01_LOCUS93576</name>
</gene>
<dbReference type="InterPro" id="IPR025965">
    <property type="entry name" value="FlgD/Vpr_Ig-like"/>
</dbReference>